<dbReference type="Proteomes" id="UP000020218">
    <property type="component" value="Unassembled WGS sequence"/>
</dbReference>
<evidence type="ECO:0000313" key="1">
    <source>
        <dbReference type="EMBL" id="EXI68467.1"/>
    </source>
</evidence>
<sequence length="84" mass="8356">MFGANTPFTRSCEIAAEIAISRPAAVDSAAARPPAATSAITQFGSNAISGLASTMMSALTVSSLPFQPAVSALALNSALLEASL</sequence>
<name>A0A011NV94_9PROT</name>
<dbReference type="STRING" id="1454001.AW08_01249"/>
<comment type="caution">
    <text evidence="1">The sequence shown here is derived from an EMBL/GenBank/DDBJ whole genome shotgun (WGS) entry which is preliminary data.</text>
</comment>
<reference evidence="1" key="1">
    <citation type="submission" date="2014-02" db="EMBL/GenBank/DDBJ databases">
        <title>Expanding our view of genomic diversity in Candidatus Accumulibacter clades.</title>
        <authorList>
            <person name="Skennerton C.T."/>
            <person name="Barr J.J."/>
            <person name="Slater F.R."/>
            <person name="Bond P.L."/>
            <person name="Tyson G.W."/>
        </authorList>
    </citation>
    <scope>NUCLEOTIDE SEQUENCE [LARGE SCALE GENOMIC DNA]</scope>
</reference>
<proteinExistence type="predicted"/>
<protein>
    <submittedName>
        <fullName evidence="1">Uncharacterized protein</fullName>
    </submittedName>
</protein>
<organism evidence="1 2">
    <name type="scientific">Candidatus Accumulibacter adjunctus</name>
    <dbReference type="NCBI Taxonomy" id="1454001"/>
    <lineage>
        <taxon>Bacteria</taxon>
        <taxon>Pseudomonadati</taxon>
        <taxon>Pseudomonadota</taxon>
        <taxon>Betaproteobacteria</taxon>
        <taxon>Candidatus Accumulibacter</taxon>
    </lineage>
</organism>
<dbReference type="AlphaFoldDB" id="A0A011NV94"/>
<evidence type="ECO:0000313" key="2">
    <source>
        <dbReference type="Proteomes" id="UP000020218"/>
    </source>
</evidence>
<dbReference type="EMBL" id="JFAX01000005">
    <property type="protein sequence ID" value="EXI68467.1"/>
    <property type="molecule type" value="Genomic_DNA"/>
</dbReference>
<keyword evidence="2" id="KW-1185">Reference proteome</keyword>
<accession>A0A011NV94</accession>
<gene>
    <name evidence="1" type="ORF">AW08_01249</name>
</gene>